<dbReference type="GO" id="GO:0004826">
    <property type="term" value="F:phenylalanine-tRNA ligase activity"/>
    <property type="evidence" value="ECO:0007669"/>
    <property type="project" value="UniProtKB-EC"/>
</dbReference>
<dbReference type="InterPro" id="IPR009061">
    <property type="entry name" value="DNA-bd_dom_put_sf"/>
</dbReference>
<dbReference type="Proteomes" id="UP000017668">
    <property type="component" value="Unassembled WGS sequence"/>
</dbReference>
<keyword evidence="2" id="KW-1185">Reference proteome</keyword>
<reference evidence="1 2" key="1">
    <citation type="journal article" date="2013" name="Genome Announc.">
        <title>Genome Sequence of Rhizobium lupini HPC(L) Isolated from Saline Desert Soil, Kutch (Gujarat).</title>
        <authorList>
            <person name="Agarwal L."/>
            <person name="Purohit H.J."/>
        </authorList>
    </citation>
    <scope>NUCLEOTIDE SEQUENCE [LARGE SCALE GENOMIC DNA]</scope>
    <source>
        <strain evidence="2">HPC(L)</strain>
    </source>
</reference>
<protein>
    <submittedName>
        <fullName evidence="1">Phenylalanyl-tRNA ligase subunit beta</fullName>
        <ecNumber evidence="1">6.1.1.20</ecNumber>
    </submittedName>
</protein>
<name>A0ABN0HHT5_RHILU</name>
<dbReference type="Gene3D" id="3.30.56.10">
    <property type="match status" value="1"/>
</dbReference>
<evidence type="ECO:0000313" key="1">
    <source>
        <dbReference type="EMBL" id="EKJ94143.1"/>
    </source>
</evidence>
<keyword evidence="1" id="KW-0436">Ligase</keyword>
<dbReference type="EMBL" id="AMQQ01000030">
    <property type="protein sequence ID" value="EKJ94143.1"/>
    <property type="molecule type" value="Genomic_DNA"/>
</dbReference>
<comment type="caution">
    <text evidence="1">The sequence shown here is derived from an EMBL/GenBank/DDBJ whole genome shotgun (WGS) entry which is preliminary data.</text>
</comment>
<evidence type="ECO:0000313" key="2">
    <source>
        <dbReference type="Proteomes" id="UP000017668"/>
    </source>
</evidence>
<sequence length="60" mass="6908">MKFTLSWLEEHLDTDATLDEICERLTAIGLEVEDVDDKAAYKPSSLPRWFPLKSTRRPTA</sequence>
<organism evidence="1 2">
    <name type="scientific">Bradyrhizobium lupini HPC(L)</name>
    <dbReference type="NCBI Taxonomy" id="1229491"/>
    <lineage>
        <taxon>Bacteria</taxon>
        <taxon>Pseudomonadati</taxon>
        <taxon>Pseudomonadota</taxon>
        <taxon>Alphaproteobacteria</taxon>
        <taxon>Hyphomicrobiales</taxon>
        <taxon>Nitrobacteraceae</taxon>
        <taxon>Bradyrhizobium</taxon>
    </lineage>
</organism>
<gene>
    <name evidence="1" type="primary">pheT</name>
    <name evidence="1" type="ORF">C241_19916</name>
</gene>
<dbReference type="SUPFAM" id="SSF46955">
    <property type="entry name" value="Putative DNA-binding domain"/>
    <property type="match status" value="1"/>
</dbReference>
<proteinExistence type="predicted"/>
<dbReference type="EC" id="6.1.1.20" evidence="1"/>
<accession>A0ABN0HHT5</accession>